<dbReference type="EMBL" id="JAHJDP010000019">
    <property type="protein sequence ID" value="MBU2689904.1"/>
    <property type="molecule type" value="Genomic_DNA"/>
</dbReference>
<keyword evidence="2" id="KW-1133">Transmembrane helix</keyword>
<dbReference type="AlphaFoldDB" id="A0A948W511"/>
<protein>
    <recommendedName>
        <fullName evidence="5">ZU5 domain-containing protein</fullName>
    </recommendedName>
</protein>
<accession>A0A948W511</accession>
<gene>
    <name evidence="3" type="ORF">KJ970_03180</name>
</gene>
<dbReference type="PROSITE" id="PS51257">
    <property type="entry name" value="PROKAR_LIPOPROTEIN"/>
    <property type="match status" value="1"/>
</dbReference>
<feature type="transmembrane region" description="Helical" evidence="2">
    <location>
        <begin position="7"/>
        <end position="27"/>
    </location>
</feature>
<sequence>MQRRTPSGHIGIFTAVVGLLIVLFFVGCGKDNDSTPTASAAEVSGESGPQFIFSPTAIQTSPLGDESTKTKSIKSDGGHLDVRGFKVIFPKDCLDEETDVTVSLLDEERLMIRIEPSDLVLNSPVSIEWDKLDRTDKKESEENSLVVLRADGNDWIPIPTQLDNKKLLAESDRLGDFALGRSSADTGDIEFVRYLSGPGYVTKLIDADKGGEVKYDRYKVKFPKYALDEDTYITVRDPGSDYLICELEPHGIVFNVPVELEMDFKDLDYIPFTDWTIWWFNDGAGCWENQGGTFAGEKLNVDLNHFSKYAAGRAGW</sequence>
<keyword evidence="2" id="KW-0472">Membrane</keyword>
<feature type="region of interest" description="Disordered" evidence="1">
    <location>
        <begin position="35"/>
        <end position="75"/>
    </location>
</feature>
<evidence type="ECO:0000256" key="1">
    <source>
        <dbReference type="SAM" id="MobiDB-lite"/>
    </source>
</evidence>
<proteinExistence type="predicted"/>
<evidence type="ECO:0000313" key="3">
    <source>
        <dbReference type="EMBL" id="MBU2689904.1"/>
    </source>
</evidence>
<evidence type="ECO:0000313" key="4">
    <source>
        <dbReference type="Proteomes" id="UP000777784"/>
    </source>
</evidence>
<reference evidence="3" key="1">
    <citation type="submission" date="2021-05" db="EMBL/GenBank/DDBJ databases">
        <title>Energy efficiency and biological interactions define the core microbiome of deep oligotrophic groundwater.</title>
        <authorList>
            <person name="Mehrshad M."/>
            <person name="Lopez-Fernandez M."/>
            <person name="Bell E."/>
            <person name="Bernier-Latmani R."/>
            <person name="Bertilsson S."/>
            <person name="Dopson M."/>
        </authorList>
    </citation>
    <scope>NUCLEOTIDE SEQUENCE</scope>
    <source>
        <strain evidence="3">Modern_marine.mb.64</strain>
    </source>
</reference>
<name>A0A948W511_UNCEI</name>
<evidence type="ECO:0000256" key="2">
    <source>
        <dbReference type="SAM" id="Phobius"/>
    </source>
</evidence>
<keyword evidence="2" id="KW-0812">Transmembrane</keyword>
<dbReference type="Proteomes" id="UP000777784">
    <property type="component" value="Unassembled WGS sequence"/>
</dbReference>
<organism evidence="3 4">
    <name type="scientific">Eiseniibacteriota bacterium</name>
    <dbReference type="NCBI Taxonomy" id="2212470"/>
    <lineage>
        <taxon>Bacteria</taxon>
        <taxon>Candidatus Eiseniibacteriota</taxon>
    </lineage>
</organism>
<feature type="compositionally biased region" description="Basic and acidic residues" evidence="1">
    <location>
        <begin position="66"/>
        <end position="75"/>
    </location>
</feature>
<comment type="caution">
    <text evidence="3">The sequence shown here is derived from an EMBL/GenBank/DDBJ whole genome shotgun (WGS) entry which is preliminary data.</text>
</comment>
<evidence type="ECO:0008006" key="5">
    <source>
        <dbReference type="Google" id="ProtNLM"/>
    </source>
</evidence>